<evidence type="ECO:0000256" key="2">
    <source>
        <dbReference type="ARBA" id="ARBA00004496"/>
    </source>
</evidence>
<dbReference type="InterPro" id="IPR003029">
    <property type="entry name" value="S1_domain"/>
</dbReference>
<accession>A0A449AUJ6</accession>
<dbReference type="InterPro" id="IPR004476">
    <property type="entry name" value="RNase_II/RNase_R"/>
</dbReference>
<dbReference type="InterPro" id="IPR001900">
    <property type="entry name" value="RNase_II/R"/>
</dbReference>
<dbReference type="Proteomes" id="UP000290815">
    <property type="component" value="Chromosome"/>
</dbReference>
<dbReference type="NCBIfam" id="TIGR00358">
    <property type="entry name" value="3_prime_RNase"/>
    <property type="match status" value="1"/>
</dbReference>
<evidence type="ECO:0000256" key="7">
    <source>
        <dbReference type="ARBA" id="ARBA00022884"/>
    </source>
</evidence>
<evidence type="ECO:0000256" key="6">
    <source>
        <dbReference type="ARBA" id="ARBA00022839"/>
    </source>
</evidence>
<dbReference type="EMBL" id="LR215024">
    <property type="protein sequence ID" value="VEU70165.1"/>
    <property type="molecule type" value="Genomic_DNA"/>
</dbReference>
<comment type="similarity">
    <text evidence="8">Belongs to the RNR ribonuclease family. RNase R subfamily.</text>
</comment>
<dbReference type="Gene3D" id="2.40.50.140">
    <property type="entry name" value="Nucleic acid-binding proteins"/>
    <property type="match status" value="2"/>
</dbReference>
<evidence type="ECO:0000256" key="3">
    <source>
        <dbReference type="ARBA" id="ARBA00022490"/>
    </source>
</evidence>
<dbReference type="KEGG" id="mgly:NCTC10194_00165"/>
<dbReference type="InterPro" id="IPR013223">
    <property type="entry name" value="RNase_B_OB_dom"/>
</dbReference>
<gene>
    <name evidence="10" type="primary">vacB</name>
    <name evidence="8" type="synonym">rnr</name>
    <name evidence="10" type="ORF">NCTC10194_00165</name>
</gene>
<evidence type="ECO:0000256" key="5">
    <source>
        <dbReference type="ARBA" id="ARBA00022801"/>
    </source>
</evidence>
<dbReference type="InterPro" id="IPR011805">
    <property type="entry name" value="RNase_R"/>
</dbReference>
<keyword evidence="11" id="KW-1185">Reference proteome</keyword>
<evidence type="ECO:0000256" key="8">
    <source>
        <dbReference type="HAMAP-Rule" id="MF_01895"/>
    </source>
</evidence>
<reference evidence="10 11" key="1">
    <citation type="submission" date="2019-01" db="EMBL/GenBank/DDBJ databases">
        <authorList>
            <consortium name="Pathogen Informatics"/>
        </authorList>
    </citation>
    <scope>NUCLEOTIDE SEQUENCE [LARGE SCALE GENOMIC DNA]</scope>
    <source>
        <strain evidence="10 11">NCTC10194</strain>
    </source>
</reference>
<evidence type="ECO:0000259" key="9">
    <source>
        <dbReference type="PROSITE" id="PS50126"/>
    </source>
</evidence>
<dbReference type="InterPro" id="IPR050180">
    <property type="entry name" value="RNR_Ribonuclease"/>
</dbReference>
<dbReference type="GO" id="GO:0008859">
    <property type="term" value="F:exoribonuclease II activity"/>
    <property type="evidence" value="ECO:0007669"/>
    <property type="project" value="UniProtKB-UniRule"/>
</dbReference>
<dbReference type="AlphaFoldDB" id="A0A449AUJ6"/>
<keyword evidence="5 8" id="KW-0378">Hydrolase</keyword>
<evidence type="ECO:0000313" key="11">
    <source>
        <dbReference type="Proteomes" id="UP000290815"/>
    </source>
</evidence>
<evidence type="ECO:0000313" key="10">
    <source>
        <dbReference type="EMBL" id="VEU70165.1"/>
    </source>
</evidence>
<dbReference type="Pfam" id="PF00773">
    <property type="entry name" value="RNB"/>
    <property type="match status" value="1"/>
</dbReference>
<dbReference type="RefSeq" id="WP_027333574.1">
    <property type="nucleotide sequence ID" value="NZ_LR215024.1"/>
</dbReference>
<dbReference type="GO" id="GO:0005829">
    <property type="term" value="C:cytosol"/>
    <property type="evidence" value="ECO:0007669"/>
    <property type="project" value="TreeGrafter"/>
</dbReference>
<dbReference type="SMART" id="SM00955">
    <property type="entry name" value="RNB"/>
    <property type="match status" value="1"/>
</dbReference>
<evidence type="ECO:0000256" key="1">
    <source>
        <dbReference type="ARBA" id="ARBA00001849"/>
    </source>
</evidence>
<dbReference type="Pfam" id="PF08206">
    <property type="entry name" value="OB_RNB"/>
    <property type="match status" value="1"/>
</dbReference>
<organism evidence="10 11">
    <name type="scientific">Mycoplasmopsis glycophila</name>
    <dbReference type="NCBI Taxonomy" id="171285"/>
    <lineage>
        <taxon>Bacteria</taxon>
        <taxon>Bacillati</taxon>
        <taxon>Mycoplasmatota</taxon>
        <taxon>Mycoplasmoidales</taxon>
        <taxon>Metamycoplasmataceae</taxon>
        <taxon>Mycoplasmopsis</taxon>
    </lineage>
</organism>
<dbReference type="EC" id="3.1.13.1" evidence="8"/>
<dbReference type="InterPro" id="IPR012340">
    <property type="entry name" value="NA-bd_OB-fold"/>
</dbReference>
<comment type="function">
    <text evidence="8">3'-5' exoribonuclease that releases 5'-nucleoside monophosphates and is involved in maturation of structured RNAs.</text>
</comment>
<dbReference type="SMART" id="SM00316">
    <property type="entry name" value="S1"/>
    <property type="match status" value="1"/>
</dbReference>
<dbReference type="SUPFAM" id="SSF50249">
    <property type="entry name" value="Nucleic acid-binding proteins"/>
    <property type="match status" value="3"/>
</dbReference>
<comment type="subcellular location">
    <subcellularLocation>
        <location evidence="2 8">Cytoplasm</location>
    </subcellularLocation>
</comment>
<dbReference type="PANTHER" id="PTHR23355">
    <property type="entry name" value="RIBONUCLEASE"/>
    <property type="match status" value="1"/>
</dbReference>
<name>A0A449AUJ6_9BACT</name>
<keyword evidence="4 8" id="KW-0540">Nuclease</keyword>
<keyword evidence="6 8" id="KW-0269">Exonuclease</keyword>
<keyword evidence="3 8" id="KW-0963">Cytoplasm</keyword>
<dbReference type="GO" id="GO:0006402">
    <property type="term" value="P:mRNA catabolic process"/>
    <property type="evidence" value="ECO:0007669"/>
    <property type="project" value="TreeGrafter"/>
</dbReference>
<dbReference type="PANTHER" id="PTHR23355:SF9">
    <property type="entry name" value="DIS3-LIKE EXONUCLEASE 2"/>
    <property type="match status" value="1"/>
</dbReference>
<comment type="catalytic activity">
    <reaction evidence="1 8">
        <text>Exonucleolytic cleavage in the 3'- to 5'-direction to yield nucleoside 5'-phosphates.</text>
        <dbReference type="EC" id="3.1.13.1"/>
    </reaction>
</comment>
<keyword evidence="7 8" id="KW-0694">RNA-binding</keyword>
<sequence>MNKEKIYEYIQKFESCSFLDIAKHFRISVRNNKDLTNVLSQLLKEYKIFKNNKDQYYAPILKESITGVLNVSAKGAFGFVDYDIDEENKTKKSVFVKNFNFNGAINGDTVYVNVYVNPKSKQQDLTHGVVTQIIERGNDEIVGFIKQKNQNTYFVPVDERYKTIQYKIFQSVVPTKLNDLVVAKILKYEDKIILISIDRVITNEADPMVFVKSYLEQIKAPTDFPEILNNEINVIPSTIQNENIQNRKDLRNEMIVTIDGDDTKDFDDAITVSKLPNGNYFLGVYIADVSYYVQEGTEIDQEALNRGTSIYLVDRVIPMLPVELSNGICSLNPNEDRFVLGCEMEIDLNGNTVKTEVFEGIINSKFRLTYKQVDKYFETGQINETHSDKQELSKLKNMLNEARELSLILHNYKIKEGYVDFEIDEPKIKLNDDGSVKEIIINKRGFSEVLIEDFMVRANETVAKYLYDNKLPVLYRVHEKPDADKLENLKNSLSVIGLSMGDLNYKNITPQKFSELVEYVKANRNDDFVKLLFLRTMQKAIYSPDNIKHFGLASDFYCHFTSPIRRYPDLIIHRIIRNFILNKNLDKLEEFSNKLPIFGDLNTKSEQKAVQIERNVNDLKFAEYLKNQVGKTFKAQILSILNFGFFIEFDFKASGLVHRANLFDGEYQPNENLTKFISEKRTFTLGDFVEVVVIGVDLVEGKVDCVLLDQYESYLANLEKINNQKKTFEKSNDRKQFKK</sequence>
<dbReference type="GO" id="GO:0003723">
    <property type="term" value="F:RNA binding"/>
    <property type="evidence" value="ECO:0007669"/>
    <property type="project" value="UniProtKB-UniRule"/>
</dbReference>
<dbReference type="NCBIfam" id="TIGR02063">
    <property type="entry name" value="RNase_R"/>
    <property type="match status" value="1"/>
</dbReference>
<dbReference type="PROSITE" id="PS50126">
    <property type="entry name" value="S1"/>
    <property type="match status" value="1"/>
</dbReference>
<evidence type="ECO:0000256" key="4">
    <source>
        <dbReference type="ARBA" id="ARBA00022722"/>
    </source>
</evidence>
<feature type="domain" description="S1 motif" evidence="9">
    <location>
        <begin position="630"/>
        <end position="708"/>
    </location>
</feature>
<dbReference type="Pfam" id="PF00575">
    <property type="entry name" value="S1"/>
    <property type="match status" value="1"/>
</dbReference>
<proteinExistence type="inferred from homology"/>
<dbReference type="HAMAP" id="MF_01895">
    <property type="entry name" value="RNase_R"/>
    <property type="match status" value="1"/>
</dbReference>
<protein>
    <recommendedName>
        <fullName evidence="8">Ribonuclease R</fullName>
        <shortName evidence="8">RNase R</shortName>
        <ecNumber evidence="8">3.1.13.1</ecNumber>
    </recommendedName>
</protein>